<dbReference type="Gramene" id="TraesJAG3D03G01870510.1">
    <property type="protein sequence ID" value="TraesJAG3D03G01870510.1.CDS1"/>
    <property type="gene ID" value="TraesJAG3D03G01870510"/>
</dbReference>
<dbReference type="RefSeq" id="XP_044356461.1">
    <property type="nucleotide sequence ID" value="XM_044500526.1"/>
</dbReference>
<reference evidence="3" key="2">
    <citation type="submission" date="2018-10" db="UniProtKB">
        <authorList>
            <consortium name="EnsemblPlants"/>
        </authorList>
    </citation>
    <scope>IDENTIFICATION</scope>
</reference>
<evidence type="ECO:0000313" key="4">
    <source>
        <dbReference type="Proteomes" id="UP000019116"/>
    </source>
</evidence>
<dbReference type="EnsemblPlants" id="TraesCS3D02G186900.1">
    <property type="protein sequence ID" value="TraesCS3D02G186900.1.cds1"/>
    <property type="gene ID" value="TraesCS3D02G186900"/>
</dbReference>
<dbReference type="Gramene" id="TraesPARA_EIv1.0_1093440.1">
    <property type="protein sequence ID" value="TraesPARA_EIv1.0_1093440.1.CDS1"/>
    <property type="gene ID" value="TraesPARA_EIv1.0_1093440"/>
</dbReference>
<feature type="region of interest" description="Disordered" evidence="1">
    <location>
        <begin position="37"/>
        <end position="71"/>
    </location>
</feature>
<gene>
    <name evidence="3" type="primary">LOC123078121</name>
</gene>
<accession>A0A3B6GUL4</accession>
<dbReference type="Gramene" id="TraesCS3D02G186900.1">
    <property type="protein sequence ID" value="TraesCS3D02G186900.1.cds1"/>
    <property type="gene ID" value="TraesCS3D02G186900"/>
</dbReference>
<dbReference type="Gramene" id="TraesLDM3D03G01860340.1">
    <property type="protein sequence ID" value="TraesLDM3D03G01860340.1.CDS1"/>
    <property type="gene ID" value="TraesLDM3D03G01860340"/>
</dbReference>
<reference evidence="3" key="1">
    <citation type="submission" date="2018-08" db="EMBL/GenBank/DDBJ databases">
        <authorList>
            <person name="Rossello M."/>
        </authorList>
    </citation>
    <scope>NUCLEOTIDE SEQUENCE [LARGE SCALE GENOMIC DNA]</scope>
    <source>
        <strain evidence="3">cv. Chinese Spring</strain>
    </source>
</reference>
<evidence type="ECO:0000256" key="1">
    <source>
        <dbReference type="SAM" id="MobiDB-lite"/>
    </source>
</evidence>
<protein>
    <recommendedName>
        <fullName evidence="5">Secreted protein</fullName>
    </recommendedName>
</protein>
<feature type="chain" id="PRO_5043174480" description="Secreted protein" evidence="2">
    <location>
        <begin position="18"/>
        <end position="86"/>
    </location>
</feature>
<feature type="signal peptide" evidence="2">
    <location>
        <begin position="1"/>
        <end position="17"/>
    </location>
</feature>
<dbReference type="Gramene" id="TraesMAC3D03G01860390.1">
    <property type="protein sequence ID" value="TraesMAC3D03G01860390.1.CDS1"/>
    <property type="gene ID" value="TraesMAC3D03G01860390"/>
</dbReference>
<dbReference type="Gramene" id="TraesSYM3D03G01884950.2">
    <property type="protein sequence ID" value="TraesSYM3D03G01884950.2.CDS1"/>
    <property type="gene ID" value="TraesSYM3D03G01884950"/>
</dbReference>
<dbReference type="GeneID" id="123078121"/>
<evidence type="ECO:0008006" key="5">
    <source>
        <dbReference type="Google" id="ProtNLM"/>
    </source>
</evidence>
<dbReference type="OrthoDB" id="680195at2759"/>
<dbReference type="Gramene" id="TraesSTA3D03G01856740.1">
    <property type="protein sequence ID" value="TraesSTA3D03G01856740.1.CDS1"/>
    <property type="gene ID" value="TraesSTA3D03G01856740"/>
</dbReference>
<keyword evidence="4" id="KW-1185">Reference proteome</keyword>
<dbReference type="Gramene" id="TraesJUL3D03G01879810.1">
    <property type="protein sequence ID" value="TraesJUL3D03G01879810.1.CDS1"/>
    <property type="gene ID" value="TraesJUL3D03G01879810"/>
</dbReference>
<dbReference type="Gramene" id="TraesCLE_scaffold_051834_01G000400.1">
    <property type="protein sequence ID" value="TraesCLE_scaffold_051834_01G000400.1"/>
    <property type="gene ID" value="TraesCLE_scaffold_051834_01G000400"/>
</dbReference>
<dbReference type="Gramene" id="TraesCAD_scaffold_057004_01G000100.1">
    <property type="protein sequence ID" value="TraesCAD_scaffold_057004_01G000100.1"/>
    <property type="gene ID" value="TraesCAD_scaffold_057004_01G000100"/>
</dbReference>
<dbReference type="Gramene" id="TraesNOR3D03G01888950.1">
    <property type="protein sequence ID" value="TraesNOR3D03G01888950.1.CDS1"/>
    <property type="gene ID" value="TraesNOR3D03G01888950"/>
</dbReference>
<sequence length="86" mass="9053">MASIVLLLSELLGGAGSTSMLEASCYMGGHSLREFQPAAANGERAPAEPKLRGTTSTEVKDEEPSSSLDLEDLSAVSRISVDVMWP</sequence>
<dbReference type="Gramene" id="TraesARI3D03G01894720.1">
    <property type="protein sequence ID" value="TraesARI3D03G01894720.1.CDS1"/>
    <property type="gene ID" value="TraesARI3D03G01894720"/>
</dbReference>
<name>A0A3B6GUL4_WHEAT</name>
<dbReference type="AlphaFoldDB" id="A0A3B6GUL4"/>
<proteinExistence type="predicted"/>
<evidence type="ECO:0000313" key="3">
    <source>
        <dbReference type="EnsemblPlants" id="TraesCS3D02G186900.1.cds1"/>
    </source>
</evidence>
<dbReference type="Gramene" id="TraesLAC3D03G01803420.1">
    <property type="protein sequence ID" value="TraesLAC3D03G01803420.1.CDS1"/>
    <property type="gene ID" value="TraesLAC3D03G01803420"/>
</dbReference>
<dbReference type="Gramene" id="TraesWEE_scaffold_058453_01G000100.1">
    <property type="protein sequence ID" value="TraesWEE_scaffold_058453_01G000100.1"/>
    <property type="gene ID" value="TraesWEE_scaffold_058453_01G000100"/>
</dbReference>
<dbReference type="Gramene" id="TraesARI3D03G01894720.2">
    <property type="protein sequence ID" value="TraesARI3D03G01894720.2.CDS1"/>
    <property type="gene ID" value="TraesARI3D03G01894720"/>
</dbReference>
<dbReference type="Gramene" id="TraesJUL3D03G01879810.2">
    <property type="protein sequence ID" value="TraesJUL3D03G01879810.2.CDS1"/>
    <property type="gene ID" value="TraesJUL3D03G01879810"/>
</dbReference>
<keyword evidence="2" id="KW-0732">Signal</keyword>
<dbReference type="Gramene" id="TraesSYM3D03G01884950.1">
    <property type="protein sequence ID" value="TraesSYM3D03G01884950.1.CDS1"/>
    <property type="gene ID" value="TraesSYM3D03G01884950"/>
</dbReference>
<dbReference type="Proteomes" id="UP000019116">
    <property type="component" value="Chromosome 3D"/>
</dbReference>
<evidence type="ECO:0000256" key="2">
    <source>
        <dbReference type="SAM" id="SignalP"/>
    </source>
</evidence>
<organism evidence="3">
    <name type="scientific">Triticum aestivum</name>
    <name type="common">Wheat</name>
    <dbReference type="NCBI Taxonomy" id="4565"/>
    <lineage>
        <taxon>Eukaryota</taxon>
        <taxon>Viridiplantae</taxon>
        <taxon>Streptophyta</taxon>
        <taxon>Embryophyta</taxon>
        <taxon>Tracheophyta</taxon>
        <taxon>Spermatophyta</taxon>
        <taxon>Magnoliopsida</taxon>
        <taxon>Liliopsida</taxon>
        <taxon>Poales</taxon>
        <taxon>Poaceae</taxon>
        <taxon>BOP clade</taxon>
        <taxon>Pooideae</taxon>
        <taxon>Triticodae</taxon>
        <taxon>Triticeae</taxon>
        <taxon>Triticinae</taxon>
        <taxon>Triticum</taxon>
    </lineage>
</organism>
<dbReference type="Gramene" id="TraesROB_scaffold_111178_01G000100.1">
    <property type="protein sequence ID" value="TraesROB_scaffold_111178_01G000100.1"/>
    <property type="gene ID" value="TraesROB_scaffold_111178_01G000100"/>
</dbReference>
<dbReference type="Gramene" id="TraesCS3D03G0407000.1">
    <property type="protein sequence ID" value="TraesCS3D03G0407000.1.CDS1"/>
    <property type="gene ID" value="TraesCS3D03G0407000"/>
</dbReference>